<evidence type="ECO:0000256" key="5">
    <source>
        <dbReference type="ARBA" id="ARBA00022679"/>
    </source>
</evidence>
<dbReference type="STRING" id="34508.A0A4U8UW36"/>
<gene>
    <name evidence="9" type="ORF">L596_004533</name>
</gene>
<dbReference type="SMART" id="SM00904">
    <property type="entry name" value="Flavokinase"/>
    <property type="match status" value="1"/>
</dbReference>
<dbReference type="UniPathway" id="UPA00276">
    <property type="reaction ID" value="UER00406"/>
</dbReference>
<proteinExistence type="predicted"/>
<dbReference type="GO" id="GO:0009398">
    <property type="term" value="P:FMN biosynthetic process"/>
    <property type="evidence" value="ECO:0007669"/>
    <property type="project" value="UniProtKB-UniPathway"/>
</dbReference>
<dbReference type="Proteomes" id="UP000298663">
    <property type="component" value="Unassembled WGS sequence"/>
</dbReference>
<reference evidence="9 10" key="2">
    <citation type="journal article" date="2019" name="G3 (Bethesda)">
        <title>Hybrid Assembly of the Genome of the Entomopathogenic Nematode Steinernema carpocapsae Identifies the X-Chromosome.</title>
        <authorList>
            <person name="Serra L."/>
            <person name="Macchietto M."/>
            <person name="Macias-Munoz A."/>
            <person name="McGill C.J."/>
            <person name="Rodriguez I.M."/>
            <person name="Rodriguez B."/>
            <person name="Murad R."/>
            <person name="Mortazavi A."/>
        </authorList>
    </citation>
    <scope>NUCLEOTIDE SEQUENCE [LARGE SCALE GENOMIC DNA]</scope>
    <source>
        <strain evidence="9 10">ALL</strain>
    </source>
</reference>
<keyword evidence="7" id="KW-0067">ATP-binding</keyword>
<dbReference type="GO" id="GO:0005524">
    <property type="term" value="F:ATP binding"/>
    <property type="evidence" value="ECO:0007669"/>
    <property type="project" value="UniProtKB-KW"/>
</dbReference>
<reference evidence="9 10" key="1">
    <citation type="journal article" date="2015" name="Genome Biol.">
        <title>Comparative genomics of Steinernema reveals deeply conserved gene regulatory networks.</title>
        <authorList>
            <person name="Dillman A.R."/>
            <person name="Macchietto M."/>
            <person name="Porter C.F."/>
            <person name="Rogers A."/>
            <person name="Williams B."/>
            <person name="Antoshechkin I."/>
            <person name="Lee M.M."/>
            <person name="Goodwin Z."/>
            <person name="Lu X."/>
            <person name="Lewis E.E."/>
            <person name="Goodrich-Blair H."/>
            <person name="Stock S.P."/>
            <person name="Adams B.J."/>
            <person name="Sternberg P.W."/>
            <person name="Mortazavi A."/>
        </authorList>
    </citation>
    <scope>NUCLEOTIDE SEQUENCE [LARGE SCALE GENOMIC DNA]</scope>
    <source>
        <strain evidence="9 10">ALL</strain>
    </source>
</reference>
<name>A0A4U8UW36_STECR</name>
<keyword evidence="5" id="KW-0808">Transferase</keyword>
<organism evidence="9 10">
    <name type="scientific">Steinernema carpocapsae</name>
    <name type="common">Entomopathogenic nematode</name>
    <dbReference type="NCBI Taxonomy" id="34508"/>
    <lineage>
        <taxon>Eukaryota</taxon>
        <taxon>Metazoa</taxon>
        <taxon>Ecdysozoa</taxon>
        <taxon>Nematoda</taxon>
        <taxon>Chromadorea</taxon>
        <taxon>Rhabditida</taxon>
        <taxon>Tylenchina</taxon>
        <taxon>Panagrolaimomorpha</taxon>
        <taxon>Strongyloidoidea</taxon>
        <taxon>Steinernematidae</taxon>
        <taxon>Steinernema</taxon>
    </lineage>
</organism>
<evidence type="ECO:0000256" key="6">
    <source>
        <dbReference type="ARBA" id="ARBA00022741"/>
    </source>
</evidence>
<dbReference type="SUPFAM" id="SSF82114">
    <property type="entry name" value="Riboflavin kinase-like"/>
    <property type="match status" value="1"/>
</dbReference>
<dbReference type="GO" id="GO:0008531">
    <property type="term" value="F:riboflavin kinase activity"/>
    <property type="evidence" value="ECO:0007669"/>
    <property type="project" value="UniProtKB-EC"/>
</dbReference>
<evidence type="ECO:0000313" key="10">
    <source>
        <dbReference type="Proteomes" id="UP000298663"/>
    </source>
</evidence>
<dbReference type="GO" id="GO:0005739">
    <property type="term" value="C:mitochondrion"/>
    <property type="evidence" value="ECO:0007669"/>
    <property type="project" value="TreeGrafter"/>
</dbReference>
<evidence type="ECO:0000256" key="2">
    <source>
        <dbReference type="ARBA" id="ARBA00012105"/>
    </source>
</evidence>
<keyword evidence="3" id="KW-0285">Flavoprotein</keyword>
<dbReference type="GO" id="GO:0009231">
    <property type="term" value="P:riboflavin biosynthetic process"/>
    <property type="evidence" value="ECO:0007669"/>
    <property type="project" value="InterPro"/>
</dbReference>
<sequence>MRYTKINGLPHFIEGIVVHGFGRGGKQLGCPTANLDEVAVAQLPENFPCGVYYGLAQVGDGGLYRMVMSVGWNPHFHNEKKTMEIHILCNFTNDFYDNSIRAVALGFIREMESFNSLDDLMNAIRNDISIANRKLDMIDMKEYEELDFFRLQA</sequence>
<dbReference type="Pfam" id="PF01687">
    <property type="entry name" value="Flavokinase"/>
    <property type="match status" value="1"/>
</dbReference>
<evidence type="ECO:0000256" key="4">
    <source>
        <dbReference type="ARBA" id="ARBA00022643"/>
    </source>
</evidence>
<evidence type="ECO:0000256" key="3">
    <source>
        <dbReference type="ARBA" id="ARBA00022630"/>
    </source>
</evidence>
<dbReference type="PANTHER" id="PTHR22749">
    <property type="entry name" value="RIBOFLAVIN KINASE/FMN ADENYLYLTRANSFERASE"/>
    <property type="match status" value="1"/>
</dbReference>
<dbReference type="InterPro" id="IPR015865">
    <property type="entry name" value="Riboflavin_kinase_bac/euk"/>
</dbReference>
<dbReference type="InterPro" id="IPR023465">
    <property type="entry name" value="Riboflavin_kinase_dom_sf"/>
</dbReference>
<dbReference type="EMBL" id="AZBU02000001">
    <property type="protein sequence ID" value="TMS37642.1"/>
    <property type="molecule type" value="Genomic_DNA"/>
</dbReference>
<comment type="pathway">
    <text evidence="1">Cofactor biosynthesis; FMN biosynthesis; FMN from riboflavin (ATP route): step 1/1.</text>
</comment>
<evidence type="ECO:0000313" key="9">
    <source>
        <dbReference type="EMBL" id="TMS37642.1"/>
    </source>
</evidence>
<dbReference type="Gene3D" id="2.40.30.30">
    <property type="entry name" value="Riboflavin kinase-like"/>
    <property type="match status" value="1"/>
</dbReference>
<dbReference type="AlphaFoldDB" id="A0A4U8UW36"/>
<protein>
    <recommendedName>
        <fullName evidence="2">riboflavin kinase</fullName>
        <ecNumber evidence="2">2.7.1.26</ecNumber>
    </recommendedName>
</protein>
<evidence type="ECO:0000256" key="7">
    <source>
        <dbReference type="ARBA" id="ARBA00022840"/>
    </source>
</evidence>
<dbReference type="EC" id="2.7.1.26" evidence="2"/>
<dbReference type="PANTHER" id="PTHR22749:SF6">
    <property type="entry name" value="RIBOFLAVIN KINASE"/>
    <property type="match status" value="1"/>
</dbReference>
<accession>A0A4U8UW36</accession>
<keyword evidence="10" id="KW-1185">Reference proteome</keyword>
<keyword evidence="4" id="KW-0288">FMN</keyword>
<dbReference type="OrthoDB" id="276388at2759"/>
<comment type="caution">
    <text evidence="9">The sequence shown here is derived from an EMBL/GenBank/DDBJ whole genome shotgun (WGS) entry which is preliminary data.</text>
</comment>
<feature type="domain" description="Riboflavin kinase" evidence="8">
    <location>
        <begin position="6"/>
        <end position="136"/>
    </location>
</feature>
<evidence type="ECO:0000259" key="8">
    <source>
        <dbReference type="SMART" id="SM00904"/>
    </source>
</evidence>
<evidence type="ECO:0000256" key="1">
    <source>
        <dbReference type="ARBA" id="ARBA00005201"/>
    </source>
</evidence>
<keyword evidence="6" id="KW-0547">Nucleotide-binding</keyword>
<dbReference type="InterPro" id="IPR023468">
    <property type="entry name" value="Riboflavin_kinase"/>
</dbReference>